<evidence type="ECO:0000313" key="9">
    <source>
        <dbReference type="Proteomes" id="UP000244727"/>
    </source>
</evidence>
<organism evidence="8 9">
    <name type="scientific">Halococcoides cellulosivorans</name>
    <dbReference type="NCBI Taxonomy" id="1679096"/>
    <lineage>
        <taxon>Archaea</taxon>
        <taxon>Methanobacteriati</taxon>
        <taxon>Methanobacteriota</taxon>
        <taxon>Stenosarchaea group</taxon>
        <taxon>Halobacteria</taxon>
        <taxon>Halobacteriales</taxon>
        <taxon>Haloarculaceae</taxon>
        <taxon>Halococcoides</taxon>
    </lineage>
</organism>
<evidence type="ECO:0000256" key="5">
    <source>
        <dbReference type="ARBA" id="ARBA00023239"/>
    </source>
</evidence>
<comment type="cofactor">
    <cofactor evidence="1">
        <name>pyruvate</name>
        <dbReference type="ChEBI" id="CHEBI:15361"/>
    </cofactor>
</comment>
<sequence length="169" mass="17306">MASIRVVAATGRGPTHTAAFDDALAAVDAHDYNLIDLSSVVPPDATIERCERLPDLGPIGGGLCVVRASATVAPDADRPVGAAVGWDRTASGAGVFYEEEGPDPAAVERRVREGIAHARAIRPDRDWDGDPTVVTSRADPGSAVGAAVVLAAVGRAHSLLGRSPRAGDL</sequence>
<dbReference type="AlphaFoldDB" id="A0A2R4WYM7"/>
<evidence type="ECO:0000256" key="6">
    <source>
        <dbReference type="ARBA" id="ARBA00023317"/>
    </source>
</evidence>
<evidence type="ECO:0000256" key="1">
    <source>
        <dbReference type="ARBA" id="ARBA00001928"/>
    </source>
</evidence>
<dbReference type="InterPro" id="IPR016104">
    <property type="entry name" value="Pyr-dep_his/arg-deCO2ase"/>
</dbReference>
<keyword evidence="4" id="KW-0210">Decarboxylase</keyword>
<dbReference type="EC" id="4.1.1.19" evidence="3"/>
<evidence type="ECO:0000256" key="3">
    <source>
        <dbReference type="ARBA" id="ARBA00012426"/>
    </source>
</evidence>
<evidence type="ECO:0000256" key="4">
    <source>
        <dbReference type="ARBA" id="ARBA00022793"/>
    </source>
</evidence>
<dbReference type="EMBL" id="CP028858">
    <property type="protein sequence ID" value="AWB26632.1"/>
    <property type="molecule type" value="Genomic_DNA"/>
</dbReference>
<dbReference type="Gene3D" id="3.50.20.10">
    <property type="entry name" value="Pyruvoyl-Dependent Histidine Decarboxylase, subunit B"/>
    <property type="match status" value="1"/>
</dbReference>
<comment type="similarity">
    <text evidence="2">Belongs to the PdaD family.</text>
</comment>
<keyword evidence="5" id="KW-0456">Lyase</keyword>
<keyword evidence="9" id="KW-1185">Reference proteome</keyword>
<dbReference type="GeneID" id="36511311"/>
<accession>A0A2R4WYM7</accession>
<comment type="catalytic activity">
    <reaction evidence="7">
        <text>L-arginine + H(+) = agmatine + CO2</text>
        <dbReference type="Rhea" id="RHEA:17641"/>
        <dbReference type="ChEBI" id="CHEBI:15378"/>
        <dbReference type="ChEBI" id="CHEBI:16526"/>
        <dbReference type="ChEBI" id="CHEBI:32682"/>
        <dbReference type="ChEBI" id="CHEBI:58145"/>
        <dbReference type="EC" id="4.1.1.19"/>
    </reaction>
</comment>
<gene>
    <name evidence="8" type="ORF">HARCEL1_02350</name>
</gene>
<evidence type="ECO:0000256" key="2">
    <source>
        <dbReference type="ARBA" id="ARBA00007412"/>
    </source>
</evidence>
<dbReference type="GO" id="GO:0008792">
    <property type="term" value="F:arginine decarboxylase activity"/>
    <property type="evidence" value="ECO:0007669"/>
    <property type="project" value="UniProtKB-EC"/>
</dbReference>
<dbReference type="Proteomes" id="UP000244727">
    <property type="component" value="Chromosome"/>
</dbReference>
<protein>
    <recommendedName>
        <fullName evidence="3">arginine decarboxylase</fullName>
        <ecNumber evidence="3">4.1.1.19</ecNumber>
    </recommendedName>
</protein>
<evidence type="ECO:0000313" key="8">
    <source>
        <dbReference type="EMBL" id="AWB26632.1"/>
    </source>
</evidence>
<dbReference type="KEGG" id="harc:HARCEL1_02350"/>
<evidence type="ECO:0000256" key="7">
    <source>
        <dbReference type="ARBA" id="ARBA00049309"/>
    </source>
</evidence>
<reference evidence="8 9" key="1">
    <citation type="submission" date="2018-04" db="EMBL/GenBank/DDBJ databases">
        <title>Halococcoides cellulosivorans gen. nov., sp. nov., an extremely halophilic cellulose-utilizing haloarchaeon from hypersaline lakes.</title>
        <authorList>
            <person name="Sorokin D.Y."/>
            <person name="Toshchakov S.V."/>
            <person name="Samarov N.I."/>
            <person name="Korzhenkov A."/>
            <person name="Kublanov I.V."/>
        </authorList>
    </citation>
    <scope>NUCLEOTIDE SEQUENCE [LARGE SCALE GENOMIC DNA]</scope>
    <source>
        <strain evidence="8 9">HArcel1</strain>
    </source>
</reference>
<dbReference type="InterPro" id="IPR002724">
    <property type="entry name" value="Pyruvoyl-dep_arg_deCO2ase"/>
</dbReference>
<dbReference type="InterPro" id="IPR016105">
    <property type="entry name" value="Pyr-dep_his/arg-deCO2ase_sand"/>
</dbReference>
<name>A0A2R4WYM7_9EURY</name>
<dbReference type="SUPFAM" id="SSF56271">
    <property type="entry name" value="Pyruvoyl-dependent histidine and arginine decarboxylases"/>
    <property type="match status" value="1"/>
</dbReference>
<dbReference type="RefSeq" id="WP_108381001.1">
    <property type="nucleotide sequence ID" value="NZ_CP028858.1"/>
</dbReference>
<keyword evidence="6" id="KW-0670">Pyruvate</keyword>
<dbReference type="Pfam" id="PF01862">
    <property type="entry name" value="PvlArgDC"/>
    <property type="match status" value="1"/>
</dbReference>
<proteinExistence type="inferred from homology"/>
<dbReference type="GO" id="GO:0006527">
    <property type="term" value="P:L-arginine catabolic process"/>
    <property type="evidence" value="ECO:0007669"/>
    <property type="project" value="InterPro"/>
</dbReference>